<keyword evidence="6" id="KW-0472">Membrane</keyword>
<evidence type="ECO:0000256" key="5">
    <source>
        <dbReference type="ARBA" id="ARBA00022777"/>
    </source>
</evidence>
<dbReference type="InterPro" id="IPR004358">
    <property type="entry name" value="Sig_transdc_His_kin-like_C"/>
</dbReference>
<dbReference type="GO" id="GO:0007234">
    <property type="term" value="P:osmosensory signaling via phosphorelay pathway"/>
    <property type="evidence" value="ECO:0007669"/>
    <property type="project" value="TreeGrafter"/>
</dbReference>
<accession>A0A5S3PQE8</accession>
<dbReference type="InterPro" id="IPR003594">
    <property type="entry name" value="HATPase_dom"/>
</dbReference>
<feature type="domain" description="Histidine kinase" evidence="7">
    <location>
        <begin position="307"/>
        <end position="525"/>
    </location>
</feature>
<keyword evidence="6" id="KW-0812">Transmembrane</keyword>
<evidence type="ECO:0000313" key="9">
    <source>
        <dbReference type="Proteomes" id="UP000310314"/>
    </source>
</evidence>
<gene>
    <name evidence="8" type="ORF">FEE95_10480</name>
</gene>
<feature type="transmembrane region" description="Helical" evidence="6">
    <location>
        <begin position="261"/>
        <end position="284"/>
    </location>
</feature>
<dbReference type="InterPro" id="IPR036097">
    <property type="entry name" value="HisK_dim/P_sf"/>
</dbReference>
<comment type="caution">
    <text evidence="8">The sequence shown here is derived from an EMBL/GenBank/DDBJ whole genome shotgun (WGS) entry which is preliminary data.</text>
</comment>
<evidence type="ECO:0000256" key="3">
    <source>
        <dbReference type="ARBA" id="ARBA00022553"/>
    </source>
</evidence>
<dbReference type="EC" id="2.7.13.3" evidence="2"/>
<dbReference type="CDD" id="cd00082">
    <property type="entry name" value="HisKA"/>
    <property type="match status" value="1"/>
</dbReference>
<dbReference type="SMART" id="SM00387">
    <property type="entry name" value="HATPase_c"/>
    <property type="match status" value="1"/>
</dbReference>
<comment type="catalytic activity">
    <reaction evidence="1">
        <text>ATP + protein L-histidine = ADP + protein N-phospho-L-histidine.</text>
        <dbReference type="EC" id="2.7.13.3"/>
    </reaction>
</comment>
<dbReference type="InterPro" id="IPR036890">
    <property type="entry name" value="HATPase_C_sf"/>
</dbReference>
<evidence type="ECO:0000259" key="7">
    <source>
        <dbReference type="PROSITE" id="PS50109"/>
    </source>
</evidence>
<dbReference type="Gene3D" id="1.10.287.130">
    <property type="match status" value="1"/>
</dbReference>
<keyword evidence="3" id="KW-0597">Phosphoprotein</keyword>
<dbReference type="RefSeq" id="WP_138657898.1">
    <property type="nucleotide sequence ID" value="NZ_VATY01000002.1"/>
</dbReference>
<sequence>MNKRLFILLVILMSLSLIGIIFVQFYWIKKSVEDKEEQFSNAVTEVLSKVTDKIEGRERKDYSDRYLNQKDSIGELKDANYTNIMFGYRDFDSNELRLYEHGILEEDYNIPYTFFDTSIGDTTTIKSYTSKRTTTVLKEEFGLDGKEYRLTPLQKYQKIGGLSAIEKAQFEDIFSEFAKKVPIHERVSTQEVELLLNRELKNRGVDTEYEYGIYSNGLPTKVKSKRFKYKVNTFYEAPIFVDSEGKTNFSLLLSFPKKKSFLISSILGLAILSLLFTLVIVASYSGAIYQLIKQKQISEIKSDFINNMTHEFKTPIATINLAVEAIRNPKIIDDKEKVMRYLQMIRDENKRMHAQVENVLRISKLEKNQLDISKDRVDVHDIVQDAIAHVELIVADRGGYIETHLDADRREVLANEMHFTNVIVNILDNAIKYSVEPPKIDVFTELAKNNIIIKIQDQGAGMSKAVLKKVFEKFYREHTGNIHNVKGHGLGLSYVKKIIDDHQGEVYAESEKGKGSTFYIKLPLI</sequence>
<evidence type="ECO:0000313" key="8">
    <source>
        <dbReference type="EMBL" id="TMM56914.1"/>
    </source>
</evidence>
<protein>
    <recommendedName>
        <fullName evidence="2">histidine kinase</fullName>
        <ecNumber evidence="2">2.7.13.3</ecNumber>
    </recommendedName>
</protein>
<dbReference type="Pfam" id="PF00512">
    <property type="entry name" value="HisKA"/>
    <property type="match status" value="1"/>
</dbReference>
<dbReference type="Gene3D" id="3.30.565.10">
    <property type="entry name" value="Histidine kinase-like ATPase, C-terminal domain"/>
    <property type="match status" value="1"/>
</dbReference>
<dbReference type="Pfam" id="PF02518">
    <property type="entry name" value="HATPase_c"/>
    <property type="match status" value="1"/>
</dbReference>
<dbReference type="Proteomes" id="UP000310314">
    <property type="component" value="Unassembled WGS sequence"/>
</dbReference>
<dbReference type="EMBL" id="VATY01000002">
    <property type="protein sequence ID" value="TMM56914.1"/>
    <property type="molecule type" value="Genomic_DNA"/>
</dbReference>
<dbReference type="SUPFAM" id="SSF47384">
    <property type="entry name" value="Homodimeric domain of signal transducing histidine kinase"/>
    <property type="match status" value="1"/>
</dbReference>
<evidence type="ECO:0000256" key="4">
    <source>
        <dbReference type="ARBA" id="ARBA00022679"/>
    </source>
</evidence>
<dbReference type="PROSITE" id="PS50109">
    <property type="entry name" value="HIS_KIN"/>
    <property type="match status" value="1"/>
</dbReference>
<dbReference type="PANTHER" id="PTHR42878:SF13">
    <property type="entry name" value="HISTIDINE KINASE"/>
    <property type="match status" value="1"/>
</dbReference>
<feature type="transmembrane region" description="Helical" evidence="6">
    <location>
        <begin position="6"/>
        <end position="28"/>
    </location>
</feature>
<dbReference type="GO" id="GO:0000155">
    <property type="term" value="F:phosphorelay sensor kinase activity"/>
    <property type="evidence" value="ECO:0007669"/>
    <property type="project" value="InterPro"/>
</dbReference>
<dbReference type="InterPro" id="IPR003661">
    <property type="entry name" value="HisK_dim/P_dom"/>
</dbReference>
<keyword evidence="6" id="KW-1133">Transmembrane helix</keyword>
<name>A0A5S3PQE8_9FLAO</name>
<dbReference type="GO" id="GO:0030295">
    <property type="term" value="F:protein kinase activator activity"/>
    <property type="evidence" value="ECO:0007669"/>
    <property type="project" value="TreeGrafter"/>
</dbReference>
<dbReference type="AlphaFoldDB" id="A0A5S3PQE8"/>
<dbReference type="InterPro" id="IPR050351">
    <property type="entry name" value="BphY/WalK/GraS-like"/>
</dbReference>
<evidence type="ECO:0000256" key="2">
    <source>
        <dbReference type="ARBA" id="ARBA00012438"/>
    </source>
</evidence>
<reference evidence="8 9" key="1">
    <citation type="submission" date="2019-05" db="EMBL/GenBank/DDBJ databases">
        <authorList>
            <person name="Zhang J.-Y."/>
            <person name="Feg X."/>
            <person name="Du Z.-J."/>
        </authorList>
    </citation>
    <scope>NUCLEOTIDE SEQUENCE [LARGE SCALE GENOMIC DNA]</scope>
    <source>
        <strain evidence="8 9">RZ26</strain>
    </source>
</reference>
<dbReference type="GO" id="GO:0000156">
    <property type="term" value="F:phosphorelay response regulator activity"/>
    <property type="evidence" value="ECO:0007669"/>
    <property type="project" value="TreeGrafter"/>
</dbReference>
<dbReference type="PRINTS" id="PR00344">
    <property type="entry name" value="BCTRLSENSOR"/>
</dbReference>
<organism evidence="8 9">
    <name type="scientific">Maribacter algarum</name>
    <name type="common">ex Zhang et al. 2020</name>
    <dbReference type="NCBI Taxonomy" id="2578118"/>
    <lineage>
        <taxon>Bacteria</taxon>
        <taxon>Pseudomonadati</taxon>
        <taxon>Bacteroidota</taxon>
        <taxon>Flavobacteriia</taxon>
        <taxon>Flavobacteriales</taxon>
        <taxon>Flavobacteriaceae</taxon>
        <taxon>Maribacter</taxon>
    </lineage>
</organism>
<keyword evidence="4" id="KW-0808">Transferase</keyword>
<evidence type="ECO:0000256" key="6">
    <source>
        <dbReference type="SAM" id="Phobius"/>
    </source>
</evidence>
<keyword evidence="5 8" id="KW-0418">Kinase</keyword>
<keyword evidence="9" id="KW-1185">Reference proteome</keyword>
<dbReference type="FunFam" id="3.30.565.10:FF:000006">
    <property type="entry name" value="Sensor histidine kinase WalK"/>
    <property type="match status" value="1"/>
</dbReference>
<proteinExistence type="predicted"/>
<dbReference type="SUPFAM" id="SSF55874">
    <property type="entry name" value="ATPase domain of HSP90 chaperone/DNA topoisomerase II/histidine kinase"/>
    <property type="match status" value="1"/>
</dbReference>
<dbReference type="SMART" id="SM00388">
    <property type="entry name" value="HisKA"/>
    <property type="match status" value="1"/>
</dbReference>
<evidence type="ECO:0000256" key="1">
    <source>
        <dbReference type="ARBA" id="ARBA00000085"/>
    </source>
</evidence>
<dbReference type="OrthoDB" id="1933776at2"/>
<dbReference type="InterPro" id="IPR005467">
    <property type="entry name" value="His_kinase_dom"/>
</dbReference>
<dbReference type="PANTHER" id="PTHR42878">
    <property type="entry name" value="TWO-COMPONENT HISTIDINE KINASE"/>
    <property type="match status" value="1"/>
</dbReference>